<reference evidence="2 3" key="1">
    <citation type="submission" date="2019-06" db="EMBL/GenBank/DDBJ databases">
        <authorList>
            <person name="Livingstone P."/>
            <person name="Whitworth D."/>
        </authorList>
    </citation>
    <scope>NUCLEOTIDE SEQUENCE [LARGE SCALE GENOMIC DNA]</scope>
    <source>
        <strain evidence="2 3">AM401</strain>
    </source>
</reference>
<dbReference type="SUPFAM" id="SSF56322">
    <property type="entry name" value="ADC synthase"/>
    <property type="match status" value="1"/>
</dbReference>
<proteinExistence type="predicted"/>
<gene>
    <name evidence="2" type="ORF">FJV41_29355</name>
</gene>
<dbReference type="Pfam" id="PF00425">
    <property type="entry name" value="Chorismate_bind"/>
    <property type="match status" value="1"/>
</dbReference>
<name>A0A540WTL6_9BACT</name>
<dbReference type="InterPro" id="IPR015890">
    <property type="entry name" value="Chorismate_C"/>
</dbReference>
<dbReference type="RefSeq" id="WP_181791014.1">
    <property type="nucleotide sequence ID" value="NZ_VIFM01000142.1"/>
</dbReference>
<protein>
    <submittedName>
        <fullName evidence="2">Isochorismate synthase</fullName>
    </submittedName>
</protein>
<evidence type="ECO:0000313" key="3">
    <source>
        <dbReference type="Proteomes" id="UP000315369"/>
    </source>
</evidence>
<dbReference type="PANTHER" id="PTHR42839">
    <property type="entry name" value="ISOCHORISMATE SYNTHASE ENTC"/>
    <property type="match status" value="1"/>
</dbReference>
<feature type="domain" description="Chorismate-utilising enzyme C-terminal" evidence="1">
    <location>
        <begin position="2"/>
        <end position="39"/>
    </location>
</feature>
<dbReference type="Gene3D" id="3.60.120.10">
    <property type="entry name" value="Anthranilate synthase"/>
    <property type="match status" value="1"/>
</dbReference>
<dbReference type="PANTHER" id="PTHR42839:SF2">
    <property type="entry name" value="ISOCHORISMATE SYNTHASE ENTC"/>
    <property type="match status" value="1"/>
</dbReference>
<comment type="caution">
    <text evidence="2">The sequence shown here is derived from an EMBL/GenBank/DDBJ whole genome shotgun (WGS) entry which is preliminary data.</text>
</comment>
<dbReference type="AlphaFoldDB" id="A0A540WTL6"/>
<feature type="non-terminal residue" evidence="2">
    <location>
        <position position="1"/>
    </location>
</feature>
<dbReference type="Proteomes" id="UP000315369">
    <property type="component" value="Unassembled WGS sequence"/>
</dbReference>
<organism evidence="2 3">
    <name type="scientific">Myxococcus llanfairpwllgwyngyllgogerychwyrndrobwllllantysiliogogogochensis</name>
    <dbReference type="NCBI Taxonomy" id="2590453"/>
    <lineage>
        <taxon>Bacteria</taxon>
        <taxon>Pseudomonadati</taxon>
        <taxon>Myxococcota</taxon>
        <taxon>Myxococcia</taxon>
        <taxon>Myxococcales</taxon>
        <taxon>Cystobacterineae</taxon>
        <taxon>Myxococcaceae</taxon>
        <taxon>Myxococcus</taxon>
    </lineage>
</organism>
<sequence>LMVGLRSARVRGSRARLFVGCGIVAGSIAEAEWRETEMKSLAVLRALGGGDVGRQ</sequence>
<accession>A0A540WTL6</accession>
<keyword evidence="3" id="KW-1185">Reference proteome</keyword>
<dbReference type="InterPro" id="IPR005801">
    <property type="entry name" value="ADC_synthase"/>
</dbReference>
<dbReference type="EMBL" id="VIFM01000142">
    <property type="protein sequence ID" value="TQF12356.1"/>
    <property type="molecule type" value="Genomic_DNA"/>
</dbReference>
<evidence type="ECO:0000313" key="2">
    <source>
        <dbReference type="EMBL" id="TQF12356.1"/>
    </source>
</evidence>
<evidence type="ECO:0000259" key="1">
    <source>
        <dbReference type="Pfam" id="PF00425"/>
    </source>
</evidence>